<feature type="compositionally biased region" description="Polar residues" evidence="11">
    <location>
        <begin position="8"/>
        <end position="22"/>
    </location>
</feature>
<dbReference type="EnsemblPlants" id="MELO3C006824.2.1">
    <property type="protein sequence ID" value="MELO3C006824.2.1"/>
    <property type="gene ID" value="MELO3C006824.2"/>
</dbReference>
<dbReference type="InterPro" id="IPR001567">
    <property type="entry name" value="Pept_M3A_M3B_dom"/>
</dbReference>
<evidence type="ECO:0000256" key="11">
    <source>
        <dbReference type="SAM" id="MobiDB-lite"/>
    </source>
</evidence>
<evidence type="ECO:0000256" key="2">
    <source>
        <dbReference type="ARBA" id="ARBA00006040"/>
    </source>
</evidence>
<dbReference type="GO" id="GO:0006518">
    <property type="term" value="P:peptide metabolic process"/>
    <property type="evidence" value="ECO:0007669"/>
    <property type="project" value="TreeGrafter"/>
</dbReference>
<evidence type="ECO:0000256" key="8">
    <source>
        <dbReference type="ARBA" id="ARBA00023049"/>
    </source>
</evidence>
<dbReference type="PANTHER" id="PTHR11804:SF79">
    <property type="entry name" value="MITOCHONDRIAL INTERMEDIATE PEPTIDASE"/>
    <property type="match status" value="1"/>
</dbReference>
<proteinExistence type="inferred from homology"/>
<dbReference type="GO" id="GO:0004222">
    <property type="term" value="F:metalloendopeptidase activity"/>
    <property type="evidence" value="ECO:0007669"/>
    <property type="project" value="InterPro"/>
</dbReference>
<keyword evidence="3 10" id="KW-0645">Protease</keyword>
<sequence length="794" mass="89505">GLECFRGQTGTQKLTPTPASNPHSDHEAGTSRFNAASPSPRRSMSSLVRKTTGKLTSGLVLKSSYWNCSRFRSIHAPASAPQKGAATGLYGFDHLKSPQGFRRFVDEAIERSGELVTFISSMPSSAEVIQAMDEISNSVCSVFDSAELCRQTHPDREFVEEANNAAMRMNEYFHFLNTNHTLYSAVKKAEHETHLLTREAHMAAHYLRVDFERAGIHLSADKLDRVNQLNIEISQLCQEFKENIVIDPGYVDIFPPLRMPNNLYHLAKPIYRSNELLGSRSSKEENGFRLMTDSDSLSSILQFTSDDEVRKMAYVKGNSSPRANLGVLDKLIATRHSLAQWVNIKWPRIYKSPSLSRVLTMLNGMLSVSLETEILGYRSFAEFAVTPNLASSPAVVMSFLQELSKVVRSRADEEFNQIREFKLKKCMNKFEDLEPWDEAYYTSMMKSTAYNLDSSAIASYFPLSQCIEGLKTLVKSLFGASFYNIPLAPGESWHPDVLKLSLQHPEEGELGFLYLDLYSRKGKYPGCAHFAIKGGRKVSETEYQLPVVALVCNFSSSNDRSNVRLNHSEVETLFHEFGHALHSLLSRTEYQHFSGTRVVLDLAETPSNLFEYYASDYRVLKTFAKHYSTGEIIPEKLVKSMQGAKMMFAATELQRQILYALIDQTLFGEKLTSERGTASVVADLKRQYTSWKHVDGTHWQSQFCHLLTYGAGYYTYLYAKCFAATIWEKLCKEDPLSRETGNALRTKFLEHGGSKEPVDLLTDLVGDGIIRYREGGVIPDITSLCKEMGLTKNL</sequence>
<dbReference type="InterPro" id="IPR024079">
    <property type="entry name" value="MetalloPept_cat_dom_sf"/>
</dbReference>
<comment type="cofactor">
    <cofactor evidence="10">
        <name>Zn(2+)</name>
        <dbReference type="ChEBI" id="CHEBI:29105"/>
    </cofactor>
    <text evidence="10">Binds 1 zinc ion.</text>
</comment>
<dbReference type="SUPFAM" id="SSF55486">
    <property type="entry name" value="Metalloproteases ('zincins'), catalytic domain"/>
    <property type="match status" value="1"/>
</dbReference>
<evidence type="ECO:0000256" key="5">
    <source>
        <dbReference type="ARBA" id="ARBA00022801"/>
    </source>
</evidence>
<dbReference type="GO" id="GO:0006508">
    <property type="term" value="P:proteolysis"/>
    <property type="evidence" value="ECO:0007669"/>
    <property type="project" value="UniProtKB-KW"/>
</dbReference>
<evidence type="ECO:0000313" key="13">
    <source>
        <dbReference type="EnsemblPlants" id="MELO3C006824.2.1"/>
    </source>
</evidence>
<dbReference type="Pfam" id="PF01432">
    <property type="entry name" value="Peptidase_M3"/>
    <property type="match status" value="1"/>
</dbReference>
<evidence type="ECO:0000256" key="6">
    <source>
        <dbReference type="ARBA" id="ARBA00022833"/>
    </source>
</evidence>
<keyword evidence="7" id="KW-0809">Transit peptide</keyword>
<protein>
    <recommendedName>
        <fullName evidence="12">Peptidase M3A/M3B catalytic domain-containing protein</fullName>
    </recommendedName>
</protein>
<keyword evidence="9" id="KW-0496">Mitochondrion</keyword>
<dbReference type="InterPro" id="IPR024077">
    <property type="entry name" value="Neurolysin/TOP_dom2"/>
</dbReference>
<dbReference type="Gramene" id="MELO3C006824.2.1">
    <property type="protein sequence ID" value="MELO3C006824.2.1"/>
    <property type="gene ID" value="MELO3C006824.2"/>
</dbReference>
<evidence type="ECO:0000256" key="7">
    <source>
        <dbReference type="ARBA" id="ARBA00022946"/>
    </source>
</evidence>
<evidence type="ECO:0000256" key="1">
    <source>
        <dbReference type="ARBA" id="ARBA00004173"/>
    </source>
</evidence>
<dbReference type="FunFam" id="3.40.390.10:FF:000019">
    <property type="entry name" value="Mitochondrial intermediate peptidase, mitochondrial"/>
    <property type="match status" value="1"/>
</dbReference>
<organism evidence="13">
    <name type="scientific">Cucumis melo</name>
    <name type="common">Muskmelon</name>
    <dbReference type="NCBI Taxonomy" id="3656"/>
    <lineage>
        <taxon>Eukaryota</taxon>
        <taxon>Viridiplantae</taxon>
        <taxon>Streptophyta</taxon>
        <taxon>Embryophyta</taxon>
        <taxon>Tracheophyta</taxon>
        <taxon>Spermatophyta</taxon>
        <taxon>Magnoliopsida</taxon>
        <taxon>eudicotyledons</taxon>
        <taxon>Gunneridae</taxon>
        <taxon>Pentapetalae</taxon>
        <taxon>rosids</taxon>
        <taxon>fabids</taxon>
        <taxon>Cucurbitales</taxon>
        <taxon>Cucurbitaceae</taxon>
        <taxon>Benincaseae</taxon>
        <taxon>Cucumis</taxon>
    </lineage>
</organism>
<feature type="region of interest" description="Disordered" evidence="11">
    <location>
        <begin position="1"/>
        <end position="49"/>
    </location>
</feature>
<evidence type="ECO:0000256" key="9">
    <source>
        <dbReference type="ARBA" id="ARBA00023128"/>
    </source>
</evidence>
<keyword evidence="4 10" id="KW-0479">Metal-binding</keyword>
<keyword evidence="5 10" id="KW-0378">Hydrolase</keyword>
<comment type="subcellular location">
    <subcellularLocation>
        <location evidence="1">Mitochondrion</location>
    </subcellularLocation>
</comment>
<dbReference type="CDD" id="cd06457">
    <property type="entry name" value="M3A_MIP"/>
    <property type="match status" value="1"/>
</dbReference>
<evidence type="ECO:0000256" key="3">
    <source>
        <dbReference type="ARBA" id="ARBA00022670"/>
    </source>
</evidence>
<dbReference type="AlphaFoldDB" id="A0A9I9CQ57"/>
<feature type="compositionally biased region" description="Low complexity" evidence="11">
    <location>
        <begin position="35"/>
        <end position="46"/>
    </location>
</feature>
<accession>A0A9I9CQ57</accession>
<evidence type="ECO:0000256" key="10">
    <source>
        <dbReference type="RuleBase" id="RU003435"/>
    </source>
</evidence>
<dbReference type="GO" id="GO:0005739">
    <property type="term" value="C:mitochondrion"/>
    <property type="evidence" value="ECO:0007669"/>
    <property type="project" value="UniProtKB-SubCell"/>
</dbReference>
<feature type="domain" description="Peptidase M3A/M3B catalytic" evidence="12">
    <location>
        <begin position="361"/>
        <end position="767"/>
    </location>
</feature>
<keyword evidence="6 10" id="KW-0862">Zinc</keyword>
<evidence type="ECO:0000256" key="4">
    <source>
        <dbReference type="ARBA" id="ARBA00022723"/>
    </source>
</evidence>
<reference evidence="13" key="1">
    <citation type="submission" date="2023-03" db="UniProtKB">
        <authorList>
            <consortium name="EnsemblPlants"/>
        </authorList>
    </citation>
    <scope>IDENTIFICATION</scope>
</reference>
<dbReference type="Gene3D" id="3.40.390.10">
    <property type="entry name" value="Collagenase (Catalytic Domain)"/>
    <property type="match status" value="1"/>
</dbReference>
<dbReference type="InterPro" id="IPR033851">
    <property type="entry name" value="M3A_MIP"/>
</dbReference>
<dbReference type="GO" id="GO:0046872">
    <property type="term" value="F:metal ion binding"/>
    <property type="evidence" value="ECO:0007669"/>
    <property type="project" value="UniProtKB-UniRule"/>
</dbReference>
<keyword evidence="8 10" id="KW-0482">Metalloprotease</keyword>
<dbReference type="PANTHER" id="PTHR11804">
    <property type="entry name" value="PROTEASE M3 THIMET OLIGOPEPTIDASE-RELATED"/>
    <property type="match status" value="1"/>
</dbReference>
<dbReference type="InterPro" id="IPR045090">
    <property type="entry name" value="Pept_M3A_M3B"/>
</dbReference>
<comment type="similarity">
    <text evidence="2 10">Belongs to the peptidase M3 family.</text>
</comment>
<evidence type="ECO:0000259" key="12">
    <source>
        <dbReference type="Pfam" id="PF01432"/>
    </source>
</evidence>
<name>A0A9I9CQ57_CUCME</name>
<dbReference type="Gene3D" id="1.10.1370.10">
    <property type="entry name" value="Neurolysin, domain 3"/>
    <property type="match status" value="2"/>
</dbReference>